<feature type="domain" description="RNA polymerase sigma-70" evidence="7">
    <location>
        <begin position="238"/>
        <end position="251"/>
    </location>
</feature>
<dbReference type="SUPFAM" id="SSF88946">
    <property type="entry name" value="Sigma2 domain of RNA polymerase sigma factors"/>
    <property type="match status" value="1"/>
</dbReference>
<evidence type="ECO:0000313" key="9">
    <source>
        <dbReference type="EMBL" id="ETW92634.1"/>
    </source>
</evidence>
<dbReference type="Pfam" id="PF04539">
    <property type="entry name" value="Sigma70_r3"/>
    <property type="match status" value="1"/>
</dbReference>
<dbReference type="SUPFAM" id="SSF88659">
    <property type="entry name" value="Sigma3 and sigma4 domains of RNA polymerase sigma factors"/>
    <property type="match status" value="2"/>
</dbReference>
<gene>
    <name evidence="9" type="ORF">ETSY1_42785</name>
</gene>
<dbReference type="PROSITE" id="PS00716">
    <property type="entry name" value="SIGMA70_2"/>
    <property type="match status" value="1"/>
</dbReference>
<reference evidence="9 10" key="1">
    <citation type="journal article" date="2014" name="Nature">
        <title>An environmental bacterial taxon with a large and distinct metabolic repertoire.</title>
        <authorList>
            <person name="Wilson M.C."/>
            <person name="Mori T."/>
            <person name="Ruckert C."/>
            <person name="Uria A.R."/>
            <person name="Helf M.J."/>
            <person name="Takada K."/>
            <person name="Gernert C."/>
            <person name="Steffens U.A."/>
            <person name="Heycke N."/>
            <person name="Schmitt S."/>
            <person name="Rinke C."/>
            <person name="Helfrich E.J."/>
            <person name="Brachmann A.O."/>
            <person name="Gurgui C."/>
            <person name="Wakimoto T."/>
            <person name="Kracht M."/>
            <person name="Crusemann M."/>
            <person name="Hentschel U."/>
            <person name="Abe I."/>
            <person name="Matsunaga S."/>
            <person name="Kalinowski J."/>
            <person name="Takeyama H."/>
            <person name="Piel J."/>
        </authorList>
    </citation>
    <scope>NUCLEOTIDE SEQUENCE [LARGE SCALE GENOMIC DNA]</scope>
    <source>
        <strain evidence="10">TSY1</strain>
    </source>
</reference>
<dbReference type="EMBL" id="AZHW01001415">
    <property type="protein sequence ID" value="ETW92634.1"/>
    <property type="molecule type" value="Genomic_DNA"/>
</dbReference>
<dbReference type="InterPro" id="IPR013324">
    <property type="entry name" value="RNA_pol_sigma_r3/r4-like"/>
</dbReference>
<dbReference type="InterPro" id="IPR013325">
    <property type="entry name" value="RNA_pol_sigma_r2"/>
</dbReference>
<evidence type="ECO:0000256" key="1">
    <source>
        <dbReference type="ARBA" id="ARBA00023015"/>
    </source>
</evidence>
<dbReference type="PANTHER" id="PTHR30603:SF47">
    <property type="entry name" value="RNA POLYMERASE SIGMA FACTOR SIGD, CHLOROPLASTIC"/>
    <property type="match status" value="1"/>
</dbReference>
<dbReference type="GO" id="GO:0003677">
    <property type="term" value="F:DNA binding"/>
    <property type="evidence" value="ECO:0007669"/>
    <property type="project" value="UniProtKB-KW"/>
</dbReference>
<dbReference type="Gene3D" id="1.10.601.10">
    <property type="entry name" value="RNA Polymerase Primary Sigma Factor"/>
    <property type="match status" value="2"/>
</dbReference>
<dbReference type="CDD" id="cd06171">
    <property type="entry name" value="Sigma70_r4"/>
    <property type="match status" value="1"/>
</dbReference>
<dbReference type="Pfam" id="PF04545">
    <property type="entry name" value="Sigma70_r4"/>
    <property type="match status" value="1"/>
</dbReference>
<feature type="region of interest" description="Disordered" evidence="6">
    <location>
        <begin position="1"/>
        <end position="23"/>
    </location>
</feature>
<dbReference type="PROSITE" id="PS00715">
    <property type="entry name" value="SIGMA70_1"/>
    <property type="match status" value="1"/>
</dbReference>
<dbReference type="InterPro" id="IPR014284">
    <property type="entry name" value="RNA_pol_sigma-70_dom"/>
</dbReference>
<evidence type="ECO:0000259" key="8">
    <source>
        <dbReference type="PROSITE" id="PS00716"/>
    </source>
</evidence>
<organism evidence="9 10">
    <name type="scientific">Entotheonella factor</name>
    <dbReference type="NCBI Taxonomy" id="1429438"/>
    <lineage>
        <taxon>Bacteria</taxon>
        <taxon>Pseudomonadati</taxon>
        <taxon>Nitrospinota/Tectimicrobiota group</taxon>
        <taxon>Candidatus Tectimicrobiota</taxon>
        <taxon>Candidatus Entotheonellia</taxon>
        <taxon>Candidatus Entotheonellales</taxon>
        <taxon>Candidatus Entotheonellaceae</taxon>
        <taxon>Candidatus Entotheonella</taxon>
    </lineage>
</organism>
<dbReference type="GO" id="GO:0016987">
    <property type="term" value="F:sigma factor activity"/>
    <property type="evidence" value="ECO:0007669"/>
    <property type="project" value="UniProtKB-KW"/>
</dbReference>
<keyword evidence="2 5" id="KW-0731">Sigma factor</keyword>
<dbReference type="HOGENOM" id="CLU_014793_3_5_7"/>
<comment type="similarity">
    <text evidence="5">Belongs to the sigma-70 factor family.</text>
</comment>
<dbReference type="InterPro" id="IPR007630">
    <property type="entry name" value="RNA_pol_sigma70_r4"/>
</dbReference>
<comment type="function">
    <text evidence="5">Sigma factors are initiation factors that promote the attachment of RNA polymerase to specific initiation sites and are then released.</text>
</comment>
<evidence type="ECO:0000256" key="6">
    <source>
        <dbReference type="SAM" id="MobiDB-lite"/>
    </source>
</evidence>
<feature type="domain" description="RNA polymerase sigma-70" evidence="8">
    <location>
        <begin position="407"/>
        <end position="433"/>
    </location>
</feature>
<accession>W4L402</accession>
<sequence>MTDRNSMAAAAAEPSGPEPTGSVAVSADAASVMSHYLQDVRQYPLLTHEHELALARQIQEGGRSWRQAFVQSLLVVPDLLACRLRVRRGTMDAMALCEEDAALAPEAIMALLDRLQALRDEMGGTTGSGIAEADTAAVLRDEMRACIQSVPWHAAILQRAWTRLRLAMTSNLMRQQRQARRYRASLGYSLATLCDLWGHLEDVSMRVEAAKQELTTRNLRLVISVAREFMHTGLPLTDLVQEGNIGLMRAVNKFDYQRNLKFSTYAVWWIKQAIRRAVYDQMALIRVPEYMYESARQVQKMIPVLTTELGRAPTPGEMAQRLDLPLERVERSLALTHEPVSLDQTQADGRERPFQERVADTEAVQGLETVLQQDLQQRTQQALSGLKPREAEVLRRRFGLDGHPGETLRQIGLDLELSHERVRQIEAQALAKLKAESPGLRDYL</sequence>
<evidence type="ECO:0000256" key="5">
    <source>
        <dbReference type="RuleBase" id="RU362124"/>
    </source>
</evidence>
<evidence type="ECO:0000256" key="2">
    <source>
        <dbReference type="ARBA" id="ARBA00023082"/>
    </source>
</evidence>
<evidence type="ECO:0000256" key="4">
    <source>
        <dbReference type="ARBA" id="ARBA00023163"/>
    </source>
</evidence>
<dbReference type="InterPro" id="IPR007627">
    <property type="entry name" value="RNA_pol_sigma70_r2"/>
</dbReference>
<name>W4L402_ENTF1</name>
<dbReference type="Gene3D" id="1.10.10.10">
    <property type="entry name" value="Winged helix-like DNA-binding domain superfamily/Winged helix DNA-binding domain"/>
    <property type="match status" value="2"/>
</dbReference>
<proteinExistence type="inferred from homology"/>
<dbReference type="InterPro" id="IPR007624">
    <property type="entry name" value="RNA_pol_sigma70_r3"/>
</dbReference>
<dbReference type="GO" id="GO:0006352">
    <property type="term" value="P:DNA-templated transcription initiation"/>
    <property type="evidence" value="ECO:0007669"/>
    <property type="project" value="InterPro"/>
</dbReference>
<dbReference type="NCBIfam" id="TIGR02937">
    <property type="entry name" value="sigma70-ECF"/>
    <property type="match status" value="1"/>
</dbReference>
<dbReference type="AlphaFoldDB" id="W4L402"/>
<keyword evidence="4 5" id="KW-0804">Transcription</keyword>
<evidence type="ECO:0000256" key="3">
    <source>
        <dbReference type="ARBA" id="ARBA00023125"/>
    </source>
</evidence>
<dbReference type="InterPro" id="IPR009042">
    <property type="entry name" value="RNA_pol_sigma70_r1_2"/>
</dbReference>
<evidence type="ECO:0000259" key="7">
    <source>
        <dbReference type="PROSITE" id="PS00715"/>
    </source>
</evidence>
<keyword evidence="10" id="KW-1185">Reference proteome</keyword>
<dbReference type="Pfam" id="PF00140">
    <property type="entry name" value="Sigma70_r1_2"/>
    <property type="match status" value="1"/>
</dbReference>
<dbReference type="InterPro" id="IPR036388">
    <property type="entry name" value="WH-like_DNA-bd_sf"/>
</dbReference>
<dbReference type="InterPro" id="IPR050239">
    <property type="entry name" value="Sigma-70_RNA_pol_init_factors"/>
</dbReference>
<dbReference type="InterPro" id="IPR000943">
    <property type="entry name" value="RNA_pol_sigma70"/>
</dbReference>
<dbReference type="PANTHER" id="PTHR30603">
    <property type="entry name" value="RNA POLYMERASE SIGMA FACTOR RPO"/>
    <property type="match status" value="1"/>
</dbReference>
<dbReference type="Pfam" id="PF04542">
    <property type="entry name" value="Sigma70_r2"/>
    <property type="match status" value="1"/>
</dbReference>
<protein>
    <recommendedName>
        <fullName evidence="5">RNA polymerase sigma factor</fullName>
    </recommendedName>
</protein>
<evidence type="ECO:0000313" key="10">
    <source>
        <dbReference type="Proteomes" id="UP000019141"/>
    </source>
</evidence>
<dbReference type="Proteomes" id="UP000019141">
    <property type="component" value="Unassembled WGS sequence"/>
</dbReference>
<comment type="caution">
    <text evidence="9">The sequence shown here is derived from an EMBL/GenBank/DDBJ whole genome shotgun (WGS) entry which is preliminary data.</text>
</comment>
<keyword evidence="1 5" id="KW-0805">Transcription regulation</keyword>
<keyword evidence="3 5" id="KW-0238">DNA-binding</keyword>
<dbReference type="PRINTS" id="PR00046">
    <property type="entry name" value="SIGMA70FCT"/>
</dbReference>